<feature type="chain" id="PRO_5037779153" description="Transporter" evidence="1">
    <location>
        <begin position="25"/>
        <end position="353"/>
    </location>
</feature>
<sequence length="353" mass="38813">MKKLLLSIALLAVVSSTFTPSAFAQGCIAVRSMATANGNPSGSAFMHKGDFQLSTNFRKLHSYKHFVGTVEQKQRVEQHTEVINDSYNFDFGLTYAVTDRFNVTLNVPLSYNDRSSLYEHYGNGTPAGSNPRFHTQSKGVGDMRLSASYWLFNPMTHLKGNIAIGVGIKAPTGNANVQDEFHKLDKDKKEYIQVKAVDQSIQLGDSGWGESIEVQGYYSLFKKANLYFNGFYLFSPKELNKLTNLSVPDQFGARVGMTYGLFPKKNIAVSLGGRVEGLPAVDAIGGSAGSRRPGYIVSVEPGIIWSGHHSSFLVAAPYAVVRNRIPTWTANGFKEGDAAFADYFVTATYAYRF</sequence>
<reference evidence="2" key="1">
    <citation type="journal article" date="2014" name="Int. J. Syst. Evol. Microbiol.">
        <title>Complete genome sequence of Corynebacterium casei LMG S-19264T (=DSM 44701T), isolated from a smear-ripened cheese.</title>
        <authorList>
            <consortium name="US DOE Joint Genome Institute (JGI-PGF)"/>
            <person name="Walter F."/>
            <person name="Albersmeier A."/>
            <person name="Kalinowski J."/>
            <person name="Ruckert C."/>
        </authorList>
    </citation>
    <scope>NUCLEOTIDE SEQUENCE</scope>
    <source>
        <strain evidence="2">CGMCC 1.15958</strain>
    </source>
</reference>
<evidence type="ECO:0000313" key="2">
    <source>
        <dbReference type="EMBL" id="GGD81386.1"/>
    </source>
</evidence>
<protein>
    <recommendedName>
        <fullName evidence="4">Transporter</fullName>
    </recommendedName>
</protein>
<evidence type="ECO:0008006" key="4">
    <source>
        <dbReference type="Google" id="ProtNLM"/>
    </source>
</evidence>
<keyword evidence="1" id="KW-0732">Signal</keyword>
<comment type="caution">
    <text evidence="2">The sequence shown here is derived from an EMBL/GenBank/DDBJ whole genome shotgun (WGS) entry which is preliminary data.</text>
</comment>
<name>A0A917DZD6_9BACT</name>
<keyword evidence="3" id="KW-1185">Reference proteome</keyword>
<organism evidence="2 3">
    <name type="scientific">Emticicia aquatilis</name>
    <dbReference type="NCBI Taxonomy" id="1537369"/>
    <lineage>
        <taxon>Bacteria</taxon>
        <taxon>Pseudomonadati</taxon>
        <taxon>Bacteroidota</taxon>
        <taxon>Cytophagia</taxon>
        <taxon>Cytophagales</taxon>
        <taxon>Leadbetterellaceae</taxon>
        <taxon>Emticicia</taxon>
    </lineage>
</organism>
<evidence type="ECO:0000313" key="3">
    <source>
        <dbReference type="Proteomes" id="UP000609064"/>
    </source>
</evidence>
<proteinExistence type="predicted"/>
<dbReference type="EMBL" id="BMKK01000017">
    <property type="protein sequence ID" value="GGD81386.1"/>
    <property type="molecule type" value="Genomic_DNA"/>
</dbReference>
<dbReference type="Proteomes" id="UP000609064">
    <property type="component" value="Unassembled WGS sequence"/>
</dbReference>
<gene>
    <name evidence="2" type="ORF">GCM10011514_51840</name>
</gene>
<reference evidence="2" key="2">
    <citation type="submission" date="2020-09" db="EMBL/GenBank/DDBJ databases">
        <authorList>
            <person name="Sun Q."/>
            <person name="Zhou Y."/>
        </authorList>
    </citation>
    <scope>NUCLEOTIDE SEQUENCE</scope>
    <source>
        <strain evidence="2">CGMCC 1.15958</strain>
    </source>
</reference>
<feature type="signal peptide" evidence="1">
    <location>
        <begin position="1"/>
        <end position="24"/>
    </location>
</feature>
<dbReference type="PROSITE" id="PS51257">
    <property type="entry name" value="PROKAR_LIPOPROTEIN"/>
    <property type="match status" value="1"/>
</dbReference>
<dbReference type="AlphaFoldDB" id="A0A917DZD6"/>
<accession>A0A917DZD6</accession>
<dbReference type="RefSeq" id="WP_188771044.1">
    <property type="nucleotide sequence ID" value="NZ_BMKK01000017.1"/>
</dbReference>
<evidence type="ECO:0000256" key="1">
    <source>
        <dbReference type="SAM" id="SignalP"/>
    </source>
</evidence>